<dbReference type="Gene3D" id="1.20.5.2700">
    <property type="match status" value="1"/>
</dbReference>
<keyword evidence="1" id="KW-1133">Transmembrane helix</keyword>
<accession>A0A9E2BIK2</accession>
<sequence>MAIIAAGIAVFVYSKETGVPASDEVKRNPLVTLVYNKFYIDEIYNIVIVKPLLIIGDVLSLIIEALFIDLIVNLTGIFTKASGEIARKAQVGSIGVYMFAMVIGMILFLVLNLHTLIF</sequence>
<evidence type="ECO:0008006" key="4">
    <source>
        <dbReference type="Google" id="ProtNLM"/>
    </source>
</evidence>
<dbReference type="AlphaFoldDB" id="A0A9E2BIK2"/>
<keyword evidence="1" id="KW-0812">Transmembrane</keyword>
<name>A0A9E2BIK2_PSYF1</name>
<reference evidence="2 3" key="1">
    <citation type="journal article" date="2021" name="bioRxiv">
        <title>Unique metabolic strategies in Hadean analogues reveal hints for primordial physiology.</title>
        <authorList>
            <person name="Nobu M.K."/>
            <person name="Nakai R."/>
            <person name="Tamazawa S."/>
            <person name="Mori H."/>
            <person name="Toyoda A."/>
            <person name="Ijiri A."/>
            <person name="Suzuki S."/>
            <person name="Kurokawa K."/>
            <person name="Kamagata Y."/>
            <person name="Tamaki H."/>
        </authorList>
    </citation>
    <scope>NUCLEOTIDE SEQUENCE [LARGE SCALE GENOMIC DNA]</scope>
    <source>
        <strain evidence="2">BS525</strain>
    </source>
</reference>
<dbReference type="EMBL" id="QLTW01000414">
    <property type="protein sequence ID" value="MBT9146255.1"/>
    <property type="molecule type" value="Genomic_DNA"/>
</dbReference>
<proteinExistence type="predicted"/>
<gene>
    <name evidence="2" type="ORF">DDT42_02137</name>
</gene>
<evidence type="ECO:0000313" key="2">
    <source>
        <dbReference type="EMBL" id="MBT9146255.1"/>
    </source>
</evidence>
<feature type="transmembrane region" description="Helical" evidence="1">
    <location>
        <begin position="91"/>
        <end position="111"/>
    </location>
</feature>
<protein>
    <recommendedName>
        <fullName evidence="4">NADH-quinone oxidoreductase subunit L</fullName>
    </recommendedName>
</protein>
<dbReference type="Proteomes" id="UP000811545">
    <property type="component" value="Unassembled WGS sequence"/>
</dbReference>
<keyword evidence="1" id="KW-0472">Membrane</keyword>
<evidence type="ECO:0000256" key="1">
    <source>
        <dbReference type="SAM" id="Phobius"/>
    </source>
</evidence>
<organism evidence="2 3">
    <name type="scientific">Psychracetigena formicireducens</name>
    <dbReference type="NCBI Taxonomy" id="2986056"/>
    <lineage>
        <taxon>Bacteria</taxon>
        <taxon>Bacillati</taxon>
        <taxon>Candidatus Lithacetigenota</taxon>
        <taxon>Candidatus Psychracetigena</taxon>
    </lineage>
</organism>
<evidence type="ECO:0000313" key="3">
    <source>
        <dbReference type="Proteomes" id="UP000811545"/>
    </source>
</evidence>
<comment type="caution">
    <text evidence="2">The sequence shown here is derived from an EMBL/GenBank/DDBJ whole genome shotgun (WGS) entry which is preliminary data.</text>
</comment>